<protein>
    <submittedName>
        <fullName evidence="2">Uncharacterized protein</fullName>
    </submittedName>
</protein>
<keyword evidence="3" id="KW-1185">Reference proteome</keyword>
<sequence length="69" mass="7768">MQTEKRRTEPRVASSEPRSGLKHKLPDPPDPDNLPIDYLGAGWDSSSFPSATPRTLRPQHYVRGRSTKP</sequence>
<gene>
    <name evidence="2" type="ORF">NL394_01425</name>
</gene>
<feature type="compositionally biased region" description="Basic residues" evidence="1">
    <location>
        <begin position="60"/>
        <end position="69"/>
    </location>
</feature>
<dbReference type="Proteomes" id="UP001163293">
    <property type="component" value="Chromosome"/>
</dbReference>
<proteinExistence type="predicted"/>
<feature type="compositionally biased region" description="Basic and acidic residues" evidence="1">
    <location>
        <begin position="1"/>
        <end position="10"/>
    </location>
</feature>
<dbReference type="GeneID" id="79882581"/>
<feature type="region of interest" description="Disordered" evidence="1">
    <location>
        <begin position="1"/>
        <end position="69"/>
    </location>
</feature>
<name>A0AAX3EIY5_PAEUR</name>
<evidence type="ECO:0000256" key="1">
    <source>
        <dbReference type="SAM" id="MobiDB-lite"/>
    </source>
</evidence>
<feature type="compositionally biased region" description="Polar residues" evidence="1">
    <location>
        <begin position="44"/>
        <end position="53"/>
    </location>
</feature>
<accession>A0AAX3EIY5</accession>
<dbReference type="EMBL" id="CP101185">
    <property type="protein sequence ID" value="UYV97938.1"/>
    <property type="molecule type" value="Genomic_DNA"/>
</dbReference>
<reference evidence="2" key="1">
    <citation type="submission" date="2022-07" db="EMBL/GenBank/DDBJ databases">
        <authorList>
            <person name="Wu T."/>
        </authorList>
    </citation>
    <scope>NUCLEOTIDE SEQUENCE</scope>
    <source>
        <strain evidence="2">SD-1</strain>
    </source>
</reference>
<organism evidence="2 3">
    <name type="scientific">Paenarthrobacter ureafaciens</name>
    <dbReference type="NCBI Taxonomy" id="37931"/>
    <lineage>
        <taxon>Bacteria</taxon>
        <taxon>Bacillati</taxon>
        <taxon>Actinomycetota</taxon>
        <taxon>Actinomycetes</taxon>
        <taxon>Micrococcales</taxon>
        <taxon>Micrococcaceae</taxon>
        <taxon>Paenarthrobacter</taxon>
    </lineage>
</organism>
<evidence type="ECO:0000313" key="2">
    <source>
        <dbReference type="EMBL" id="UYV97938.1"/>
    </source>
</evidence>
<dbReference type="RefSeq" id="WP_069696046.1">
    <property type="nucleotide sequence ID" value="NZ_BDMH01000025.1"/>
</dbReference>
<dbReference type="AlphaFoldDB" id="A0AAX3EIY5"/>
<evidence type="ECO:0000313" key="3">
    <source>
        <dbReference type="Proteomes" id="UP001163293"/>
    </source>
</evidence>